<evidence type="ECO:0000313" key="2">
    <source>
        <dbReference type="Proteomes" id="UP001500908"/>
    </source>
</evidence>
<reference evidence="2" key="1">
    <citation type="journal article" date="2019" name="Int. J. Syst. Evol. Microbiol.">
        <title>The Global Catalogue of Microorganisms (GCM) 10K type strain sequencing project: providing services to taxonomists for standard genome sequencing and annotation.</title>
        <authorList>
            <consortium name="The Broad Institute Genomics Platform"/>
            <consortium name="The Broad Institute Genome Sequencing Center for Infectious Disease"/>
            <person name="Wu L."/>
            <person name="Ma J."/>
        </authorList>
    </citation>
    <scope>NUCLEOTIDE SEQUENCE [LARGE SCALE GENOMIC DNA]</scope>
    <source>
        <strain evidence="2">JCM 17137</strain>
    </source>
</reference>
<organism evidence="1 2">
    <name type="scientific">Salinactinospora qingdaonensis</name>
    <dbReference type="NCBI Taxonomy" id="702744"/>
    <lineage>
        <taxon>Bacteria</taxon>
        <taxon>Bacillati</taxon>
        <taxon>Actinomycetota</taxon>
        <taxon>Actinomycetes</taxon>
        <taxon>Streptosporangiales</taxon>
        <taxon>Nocardiopsidaceae</taxon>
        <taxon>Salinactinospora</taxon>
    </lineage>
</organism>
<keyword evidence="2" id="KW-1185">Reference proteome</keyword>
<dbReference type="EMBL" id="BAABDD010000011">
    <property type="protein sequence ID" value="GAA3746710.1"/>
    <property type="molecule type" value="Genomic_DNA"/>
</dbReference>
<sequence>MRIGITGHSNLSAETVPIVRRALDAALTPTPQESWLGSPAWRAAPINCSPKLS</sequence>
<name>A0ABP7FV92_9ACTN</name>
<protein>
    <submittedName>
        <fullName evidence="1">Uncharacterized protein</fullName>
    </submittedName>
</protein>
<gene>
    <name evidence="1" type="ORF">GCM10022402_27790</name>
</gene>
<dbReference type="Proteomes" id="UP001500908">
    <property type="component" value="Unassembled WGS sequence"/>
</dbReference>
<proteinExistence type="predicted"/>
<comment type="caution">
    <text evidence="1">The sequence shown here is derived from an EMBL/GenBank/DDBJ whole genome shotgun (WGS) entry which is preliminary data.</text>
</comment>
<accession>A0ABP7FV92</accession>
<evidence type="ECO:0000313" key="1">
    <source>
        <dbReference type="EMBL" id="GAA3746710.1"/>
    </source>
</evidence>